<evidence type="ECO:0000313" key="1">
    <source>
        <dbReference type="Proteomes" id="UP000887565"/>
    </source>
</evidence>
<dbReference type="AlphaFoldDB" id="A0A915K3F7"/>
<name>A0A915K3F7_ROMCU</name>
<dbReference type="Proteomes" id="UP000887565">
    <property type="component" value="Unplaced"/>
</dbReference>
<accession>A0A915K3F7</accession>
<sequence>MFEVVNHAAERAAGSLERVGRRFNDEDLVDRFLIAVRRSYRSKYYRLSRSMAPWTMPPWRRVEKP</sequence>
<organism evidence="1 2">
    <name type="scientific">Romanomermis culicivorax</name>
    <name type="common">Nematode worm</name>
    <dbReference type="NCBI Taxonomy" id="13658"/>
    <lineage>
        <taxon>Eukaryota</taxon>
        <taxon>Metazoa</taxon>
        <taxon>Ecdysozoa</taxon>
        <taxon>Nematoda</taxon>
        <taxon>Enoplea</taxon>
        <taxon>Dorylaimia</taxon>
        <taxon>Mermithida</taxon>
        <taxon>Mermithoidea</taxon>
        <taxon>Mermithidae</taxon>
        <taxon>Romanomermis</taxon>
    </lineage>
</organism>
<keyword evidence="1" id="KW-1185">Reference proteome</keyword>
<proteinExistence type="predicted"/>
<dbReference type="WBParaSite" id="nRc.2.0.1.t33236-RA">
    <property type="protein sequence ID" value="nRc.2.0.1.t33236-RA"/>
    <property type="gene ID" value="nRc.2.0.1.g33236"/>
</dbReference>
<protein>
    <submittedName>
        <fullName evidence="2">RNA polymerase sigma-70 region 2 domain-containing protein</fullName>
    </submittedName>
</protein>
<reference evidence="2" key="1">
    <citation type="submission" date="2022-11" db="UniProtKB">
        <authorList>
            <consortium name="WormBaseParasite"/>
        </authorList>
    </citation>
    <scope>IDENTIFICATION</scope>
</reference>
<evidence type="ECO:0000313" key="2">
    <source>
        <dbReference type="WBParaSite" id="nRc.2.0.1.t33236-RA"/>
    </source>
</evidence>